<keyword evidence="1" id="KW-1133">Transmembrane helix</keyword>
<keyword evidence="4" id="KW-1185">Reference proteome</keyword>
<protein>
    <recommendedName>
        <fullName evidence="5">Scaffoldin</fullName>
    </recommendedName>
</protein>
<dbReference type="Proteomes" id="UP000193944">
    <property type="component" value="Unassembled WGS sequence"/>
</dbReference>
<reference evidence="3 4" key="2">
    <citation type="submission" date="2016-08" db="EMBL/GenBank/DDBJ databases">
        <title>Pervasive Adenine N6-methylation of Active Genes in Fungi.</title>
        <authorList>
            <consortium name="DOE Joint Genome Institute"/>
            <person name="Mondo S.J."/>
            <person name="Dannebaum R.O."/>
            <person name="Kuo R.C."/>
            <person name="Labutti K."/>
            <person name="Haridas S."/>
            <person name="Kuo A."/>
            <person name="Salamov A."/>
            <person name="Ahrendt S.R."/>
            <person name="Lipzen A."/>
            <person name="Sullivan W."/>
            <person name="Andreopoulos W.B."/>
            <person name="Clum A."/>
            <person name="Lindquist E."/>
            <person name="Daum C."/>
            <person name="Ramamoorthy G.K."/>
            <person name="Gryganskyi A."/>
            <person name="Culley D."/>
            <person name="Magnuson J.K."/>
            <person name="James T.Y."/>
            <person name="O'Malley M.A."/>
            <person name="Stajich J.E."/>
            <person name="Spatafora J.W."/>
            <person name="Visel A."/>
            <person name="Grigoriev I.V."/>
        </authorList>
    </citation>
    <scope>NUCLEOTIDE SEQUENCE [LARGE SCALE GENOMIC DNA]</scope>
    <source>
        <strain evidence="3 4">S4</strain>
    </source>
</reference>
<dbReference type="EMBL" id="MCFG01000094">
    <property type="protein sequence ID" value="ORX82473.1"/>
    <property type="molecule type" value="Genomic_DNA"/>
</dbReference>
<gene>
    <name evidence="3" type="ORF">BCR32DRAFT_292631</name>
</gene>
<evidence type="ECO:0000256" key="1">
    <source>
        <dbReference type="SAM" id="Phobius"/>
    </source>
</evidence>
<evidence type="ECO:0008006" key="5">
    <source>
        <dbReference type="Google" id="ProtNLM"/>
    </source>
</evidence>
<feature type="transmembrane region" description="Helical" evidence="1">
    <location>
        <begin position="253"/>
        <end position="274"/>
    </location>
</feature>
<organism evidence="3 4">
    <name type="scientific">Anaeromyces robustus</name>
    <dbReference type="NCBI Taxonomy" id="1754192"/>
    <lineage>
        <taxon>Eukaryota</taxon>
        <taxon>Fungi</taxon>
        <taxon>Fungi incertae sedis</taxon>
        <taxon>Chytridiomycota</taxon>
        <taxon>Chytridiomycota incertae sedis</taxon>
        <taxon>Neocallimastigomycetes</taxon>
        <taxon>Neocallimastigales</taxon>
        <taxon>Neocallimastigaceae</taxon>
        <taxon>Anaeromyces</taxon>
    </lineage>
</organism>
<evidence type="ECO:0000313" key="3">
    <source>
        <dbReference type="EMBL" id="ORX82473.1"/>
    </source>
</evidence>
<name>A0A1Y1X9Q2_9FUNG</name>
<feature type="chain" id="PRO_5012643711" description="Scaffoldin" evidence="2">
    <location>
        <begin position="20"/>
        <end position="275"/>
    </location>
</feature>
<keyword evidence="1" id="KW-0472">Membrane</keyword>
<keyword evidence="2" id="KW-0732">Signal</keyword>
<keyword evidence="1" id="KW-0812">Transmembrane</keyword>
<reference evidence="3 4" key="1">
    <citation type="submission" date="2016-08" db="EMBL/GenBank/DDBJ databases">
        <title>A Parts List for Fungal Cellulosomes Revealed by Comparative Genomics.</title>
        <authorList>
            <consortium name="DOE Joint Genome Institute"/>
            <person name="Haitjema C.H."/>
            <person name="Gilmore S.P."/>
            <person name="Henske J.K."/>
            <person name="Solomon K.V."/>
            <person name="De Groot R."/>
            <person name="Kuo A."/>
            <person name="Mondo S.J."/>
            <person name="Salamov A.A."/>
            <person name="Labutti K."/>
            <person name="Zhao Z."/>
            <person name="Chiniquy J."/>
            <person name="Barry K."/>
            <person name="Brewer H.M."/>
            <person name="Purvine S.O."/>
            <person name="Wright A.T."/>
            <person name="Boxma B."/>
            <person name="Van Alen T."/>
            <person name="Hackstein J.H."/>
            <person name="Baker S.E."/>
            <person name="Grigoriev I.V."/>
            <person name="O'Malley M.A."/>
        </authorList>
    </citation>
    <scope>NUCLEOTIDE SEQUENCE [LARGE SCALE GENOMIC DNA]</scope>
    <source>
        <strain evidence="3 4">S4</strain>
    </source>
</reference>
<comment type="caution">
    <text evidence="3">The sequence shown here is derived from an EMBL/GenBank/DDBJ whole genome shotgun (WGS) entry which is preliminary data.</text>
</comment>
<sequence>MNKLIYLSLLGILLSKSFSLYIRDNDKCVPTYENSKLTLSSDCDEGYYLVSDGKAITSSTLNTCQDGKSCNLYFCQTKESKSIECQEAKSTNGYILFELKKNLVLKCSDGICNVLSYMGYFINGGYDKQVNTVIMCNIMNKECEYYLNEKIQNDCAYSKVGGVVRIEDKLYFCSSTNNKDSVEISADSKENYKKINIDVGSYDPFADQVLTNSRTYLVKVGNKAMVIVPEGTTEYEEHINKASGSDQNSSTKIFTTFSILINSILTLIVSFYLLF</sequence>
<proteinExistence type="predicted"/>
<evidence type="ECO:0000313" key="4">
    <source>
        <dbReference type="Proteomes" id="UP000193944"/>
    </source>
</evidence>
<accession>A0A1Y1X9Q2</accession>
<dbReference type="AlphaFoldDB" id="A0A1Y1X9Q2"/>
<feature type="signal peptide" evidence="2">
    <location>
        <begin position="1"/>
        <end position="19"/>
    </location>
</feature>
<evidence type="ECO:0000256" key="2">
    <source>
        <dbReference type="SAM" id="SignalP"/>
    </source>
</evidence>